<proteinExistence type="predicted"/>
<dbReference type="EMBL" id="JASJQH010007442">
    <property type="protein sequence ID" value="KAK9708974.1"/>
    <property type="molecule type" value="Genomic_DNA"/>
</dbReference>
<evidence type="ECO:0000256" key="3">
    <source>
        <dbReference type="ARBA" id="ARBA00022723"/>
    </source>
</evidence>
<evidence type="ECO:0000256" key="1">
    <source>
        <dbReference type="ARBA" id="ARBA00001936"/>
    </source>
</evidence>
<evidence type="ECO:0000256" key="4">
    <source>
        <dbReference type="ARBA" id="ARBA00022801"/>
    </source>
</evidence>
<accession>A0ABR2VXP5</accession>
<keyword evidence="3" id="KW-0479">Metal-binding</keyword>
<keyword evidence="5" id="KW-0460">Magnesium</keyword>
<dbReference type="InterPro" id="IPR039121">
    <property type="entry name" value="NUDT19"/>
</dbReference>
<evidence type="ECO:0000256" key="6">
    <source>
        <dbReference type="ARBA" id="ARBA00023211"/>
    </source>
</evidence>
<gene>
    <name evidence="8" type="ORF">K7432_009317</name>
</gene>
<feature type="domain" description="Nudix hydrolase" evidence="7">
    <location>
        <begin position="42"/>
        <end position="259"/>
    </location>
</feature>
<dbReference type="PANTHER" id="PTHR12318">
    <property type="entry name" value="TESTOSTERONE-REGULATED PROTEIN RP2"/>
    <property type="match status" value="1"/>
</dbReference>
<sequence>MLRAIANSSLNFRCSALSRSVLTQLKCAYQTSTMSSHKVFENLRSSASLIVIAPNRCVSNAEEYDYKVLMLRRSSNISSFVNAHVFPGGNVDATEKLAEWLEPTKSPLYQQTALDYNPAQDELLKFKLCAIRETFEECGLLLTKAQNDQHKAFGAEELQSWRNLIYRDADKFIEICREHQMYPTVEQLTHFSNWITPINYPKRYDTHFFLTFLNVDLNELESTIIADGQESVHTVWYTPSQALRAFEKGEITLFPPQWYTLNELSQSKTISELRGYLSKCDKIVPFVPQFQKANSEEIHNFPTIENTDTVKLFSMLPGDESYSLPSVAVSKPGNRHRLWICKDKNTQRMFSIQLEKSEAKTSNETKVFSKM</sequence>
<evidence type="ECO:0000259" key="7">
    <source>
        <dbReference type="PROSITE" id="PS51462"/>
    </source>
</evidence>
<keyword evidence="9" id="KW-1185">Reference proteome</keyword>
<dbReference type="SUPFAM" id="SSF55811">
    <property type="entry name" value="Nudix"/>
    <property type="match status" value="1"/>
</dbReference>
<dbReference type="InterPro" id="IPR015797">
    <property type="entry name" value="NUDIX_hydrolase-like_dom_sf"/>
</dbReference>
<dbReference type="CDD" id="cd18870">
    <property type="entry name" value="NUDIX_AcylCoAdiphos_Nudt19"/>
    <property type="match status" value="1"/>
</dbReference>
<dbReference type="InterPro" id="IPR000086">
    <property type="entry name" value="NUDIX_hydrolase_dom"/>
</dbReference>
<dbReference type="Proteomes" id="UP001479436">
    <property type="component" value="Unassembled WGS sequence"/>
</dbReference>
<dbReference type="Gene3D" id="3.90.79.10">
    <property type="entry name" value="Nucleoside Triphosphate Pyrophosphohydrolase"/>
    <property type="match status" value="1"/>
</dbReference>
<comment type="cofactor">
    <cofactor evidence="1">
        <name>Mn(2+)</name>
        <dbReference type="ChEBI" id="CHEBI:29035"/>
    </cofactor>
</comment>
<reference evidence="8 9" key="1">
    <citation type="submission" date="2023-04" db="EMBL/GenBank/DDBJ databases">
        <title>Genome of Basidiobolus ranarum AG-B5.</title>
        <authorList>
            <person name="Stajich J.E."/>
            <person name="Carter-House D."/>
            <person name="Gryganskyi A."/>
        </authorList>
    </citation>
    <scope>NUCLEOTIDE SEQUENCE [LARGE SCALE GENOMIC DNA]</scope>
    <source>
        <strain evidence="8 9">AG-B5</strain>
    </source>
</reference>
<evidence type="ECO:0000313" key="8">
    <source>
        <dbReference type="EMBL" id="KAK9708974.1"/>
    </source>
</evidence>
<comment type="cofactor">
    <cofactor evidence="2">
        <name>Mg(2+)</name>
        <dbReference type="ChEBI" id="CHEBI:18420"/>
    </cofactor>
</comment>
<organism evidence="8 9">
    <name type="scientific">Basidiobolus ranarum</name>
    <dbReference type="NCBI Taxonomy" id="34480"/>
    <lineage>
        <taxon>Eukaryota</taxon>
        <taxon>Fungi</taxon>
        <taxon>Fungi incertae sedis</taxon>
        <taxon>Zoopagomycota</taxon>
        <taxon>Entomophthoromycotina</taxon>
        <taxon>Basidiobolomycetes</taxon>
        <taxon>Basidiobolales</taxon>
        <taxon>Basidiobolaceae</taxon>
        <taxon>Basidiobolus</taxon>
    </lineage>
</organism>
<evidence type="ECO:0000256" key="5">
    <source>
        <dbReference type="ARBA" id="ARBA00022842"/>
    </source>
</evidence>
<evidence type="ECO:0000256" key="2">
    <source>
        <dbReference type="ARBA" id="ARBA00001946"/>
    </source>
</evidence>
<dbReference type="PROSITE" id="PS51462">
    <property type="entry name" value="NUDIX"/>
    <property type="match status" value="1"/>
</dbReference>
<comment type="caution">
    <text evidence="8">The sequence shown here is derived from an EMBL/GenBank/DDBJ whole genome shotgun (WGS) entry which is preliminary data.</text>
</comment>
<dbReference type="PANTHER" id="PTHR12318:SF0">
    <property type="entry name" value="ACYL-COENZYME A DIPHOSPHATASE NUDT19"/>
    <property type="match status" value="1"/>
</dbReference>
<keyword evidence="4" id="KW-0378">Hydrolase</keyword>
<name>A0ABR2VXP5_9FUNG</name>
<keyword evidence="6" id="KW-0464">Manganese</keyword>
<protein>
    <recommendedName>
        <fullName evidence="7">Nudix hydrolase domain-containing protein</fullName>
    </recommendedName>
</protein>
<evidence type="ECO:0000313" key="9">
    <source>
        <dbReference type="Proteomes" id="UP001479436"/>
    </source>
</evidence>